<gene>
    <name evidence="12" type="primary">hypF</name>
    <name evidence="12" type="ORF">Lspi_2399</name>
</gene>
<evidence type="ECO:0000256" key="2">
    <source>
        <dbReference type="ARBA" id="ARBA00008097"/>
    </source>
</evidence>
<evidence type="ECO:0000256" key="3">
    <source>
        <dbReference type="ARBA" id="ARBA00022598"/>
    </source>
</evidence>
<keyword evidence="13" id="KW-1185">Reference proteome</keyword>
<dbReference type="PIRSF" id="PIRSF006256">
    <property type="entry name" value="CMPcnvr_hdrg_mat"/>
    <property type="match status" value="1"/>
</dbReference>
<dbReference type="GO" id="GO:0016743">
    <property type="term" value="F:carboxyl- or carbamoyltransferase activity"/>
    <property type="evidence" value="ECO:0007669"/>
    <property type="project" value="UniProtKB-UniRule"/>
</dbReference>
<keyword evidence="3" id="KW-0436">Ligase</keyword>
<dbReference type="InterPro" id="IPR011125">
    <property type="entry name" value="Znf_HypF"/>
</dbReference>
<reference evidence="12 13" key="1">
    <citation type="submission" date="2015-11" db="EMBL/GenBank/DDBJ databases">
        <title>Genomic analysis of 38 Legionella species identifies large and diverse effector repertoires.</title>
        <authorList>
            <person name="Burstein D."/>
            <person name="Amaro F."/>
            <person name="Zusman T."/>
            <person name="Lifshitz Z."/>
            <person name="Cohen O."/>
            <person name="Gilbert J.A."/>
            <person name="Pupko T."/>
            <person name="Shuman H.A."/>
            <person name="Segal G."/>
        </authorList>
    </citation>
    <scope>NUCLEOTIDE SEQUENCE [LARGE SCALE GENOMIC DNA]</scope>
    <source>
        <strain evidence="12 13">Mt.St.Helens-9</strain>
    </source>
</reference>
<dbReference type="InterPro" id="IPR001792">
    <property type="entry name" value="Acylphosphatase-like_dom"/>
</dbReference>
<dbReference type="InterPro" id="IPR055128">
    <property type="entry name" value="HypF_C_2"/>
</dbReference>
<dbReference type="InterPro" id="IPR004421">
    <property type="entry name" value="Carbamoyltransferase_HypF"/>
</dbReference>
<comment type="caution">
    <text evidence="9">Lacks conserved residue(s) required for the propagation of feature annotation.</text>
</comment>
<dbReference type="Pfam" id="PF17788">
    <property type="entry name" value="HypF_C"/>
    <property type="match status" value="1"/>
</dbReference>
<dbReference type="SUPFAM" id="SSF55821">
    <property type="entry name" value="YrdC/RibB"/>
    <property type="match status" value="1"/>
</dbReference>
<keyword evidence="6" id="KW-0862">Zinc</keyword>
<dbReference type="GO" id="GO:0051604">
    <property type="term" value="P:protein maturation"/>
    <property type="evidence" value="ECO:0007669"/>
    <property type="project" value="TreeGrafter"/>
</dbReference>
<dbReference type="InterPro" id="IPR017945">
    <property type="entry name" value="DHBP_synth_RibB-like_a/b_dom"/>
</dbReference>
<dbReference type="EC" id="6.2.-.-" evidence="8"/>
<accession>A0A0W0YY14</accession>
<name>A0A0W0YY14_LEGSP</name>
<dbReference type="InterPro" id="IPR051060">
    <property type="entry name" value="Carbamoyltrans_HypF-like"/>
</dbReference>
<dbReference type="Pfam" id="PF00708">
    <property type="entry name" value="Acylphosphatase"/>
    <property type="match status" value="1"/>
</dbReference>
<dbReference type="NCBIfam" id="TIGR00143">
    <property type="entry name" value="hypF"/>
    <property type="match status" value="1"/>
</dbReference>
<comment type="catalytic activity">
    <reaction evidence="7 8">
        <text>C-terminal L-cysteinyl-[HypE protein] + carbamoyl phosphate + ATP + H2O = C-terminal S-carboxamide-L-cysteinyl-[HypE protein] + AMP + phosphate + diphosphate + H(+)</text>
        <dbReference type="Rhea" id="RHEA:55636"/>
        <dbReference type="Rhea" id="RHEA-COMP:14247"/>
        <dbReference type="Rhea" id="RHEA-COMP:14392"/>
        <dbReference type="ChEBI" id="CHEBI:15377"/>
        <dbReference type="ChEBI" id="CHEBI:15378"/>
        <dbReference type="ChEBI" id="CHEBI:30616"/>
        <dbReference type="ChEBI" id="CHEBI:33019"/>
        <dbReference type="ChEBI" id="CHEBI:43474"/>
        <dbReference type="ChEBI" id="CHEBI:58228"/>
        <dbReference type="ChEBI" id="CHEBI:76913"/>
        <dbReference type="ChEBI" id="CHEBI:139126"/>
        <dbReference type="ChEBI" id="CHEBI:456215"/>
    </reaction>
</comment>
<comment type="function">
    <text evidence="8">Involved in the maturation of [NiFe] hydrogenases. Along with HypE, it catalyzes the synthesis of the CN ligands of the active site iron of [NiFe]-hydrogenases. HypF functions as a carbamoyl transferase using carbamoylphosphate as a substrate and transferring the carboxamido moiety in an ATP-dependent reaction to the thiolate of the C-terminal cysteine of HypE yielding a protein-S-carboxamide.</text>
</comment>
<evidence type="ECO:0000256" key="7">
    <source>
        <dbReference type="ARBA" id="ARBA00048220"/>
    </source>
</evidence>
<dbReference type="Gene3D" id="3.30.110.120">
    <property type="match status" value="1"/>
</dbReference>
<dbReference type="Pfam" id="PF01300">
    <property type="entry name" value="Sua5_yciO_yrdC"/>
    <property type="match status" value="1"/>
</dbReference>
<evidence type="ECO:0000256" key="1">
    <source>
        <dbReference type="ARBA" id="ARBA00004711"/>
    </source>
</evidence>
<dbReference type="AlphaFoldDB" id="A0A0W0YY14"/>
<evidence type="ECO:0000313" key="12">
    <source>
        <dbReference type="EMBL" id="KTD61769.1"/>
    </source>
</evidence>
<dbReference type="EMBL" id="LNYX01000031">
    <property type="protein sequence ID" value="KTD61769.1"/>
    <property type="molecule type" value="Genomic_DNA"/>
</dbReference>
<proteinExistence type="inferred from homology"/>
<comment type="pathway">
    <text evidence="1 8">Protein modification; [NiFe] hydrogenase maturation.</text>
</comment>
<keyword evidence="4" id="KW-0479">Metal-binding</keyword>
<dbReference type="GO" id="GO:0008270">
    <property type="term" value="F:zinc ion binding"/>
    <property type="evidence" value="ECO:0007669"/>
    <property type="project" value="UniProtKB-KW"/>
</dbReference>
<dbReference type="PANTHER" id="PTHR42959:SF1">
    <property type="entry name" value="CARBAMOYLTRANSFERASE HYPF"/>
    <property type="match status" value="1"/>
</dbReference>
<sequence length="721" mass="79540">MYRVARQLQLTGWVKNNARGVLVQIQGQTVADFVSRLTASLPPLAKITSMATKVIPVVDHEAPFQILGSEPGASQTNISPDTAICGDCLDELFDPDSRYYRYPFLNCTQCGPRFTITRNLPYDRDQTSMDCFALCADCHKDYSDPANRRHHAQPTACPVCGPELSHSIEVIVNALTDGQIVALKGLGGYQLLCDARCENTINRLRQRKNREAKPLAIMVANAASAEPLVSMDEEARHYLANPARPIVLLTKKNEILPPNIAPGLNHLGVMLPSTPLHYLIFQALAGYPRQTEWLNEPQSTVLIVTSANVNGEPIISTDSDARNQLSLIADLVVSHDRAIVSRADDSVLQLSCGFPVFIRRARGFIPESIKLPYSIPPTLATGAHLKNTFCITRDDEAFVSQHIGSMTNKATIEFFHETLTHWQRFLAIDIERVACDQHPDFYTSQWAHTQGLPVISVQHHHAHLASIAAEHHLLEPALGLALDGYGYGSQGELWGGELLLLDLQGFQRLGHFTPLQQPGADMAVREPWRMGASLLHHINRTKEIAERFVDQPQSLWLSELLAAGVPTPLTSSCGRLFDAASALLGIGRISQYEGQAAQQFESLVTQPEIEPEGWQIYHSQFNMTPLFEKLLHVDPIRGANLFHGTLIAGLTEWLLSWAKTTSVDVILLGGGCFLNKVLREGLNKRLTQEGLRVYLPQRLPPNDGGLSLGQAWVAGTKAIKG</sequence>
<dbReference type="InterPro" id="IPR041440">
    <property type="entry name" value="HypF_C"/>
</dbReference>
<feature type="domain" description="Acylphosphatase-like" evidence="10">
    <location>
        <begin position="1"/>
        <end position="68"/>
    </location>
</feature>
<dbReference type="UniPathway" id="UPA00335"/>
<dbReference type="Proteomes" id="UP000054877">
    <property type="component" value="Unassembled WGS sequence"/>
</dbReference>
<keyword evidence="5" id="KW-0863">Zinc-finger</keyword>
<feature type="domain" description="YrdC-like" evidence="11">
    <location>
        <begin position="165"/>
        <end position="363"/>
    </location>
</feature>
<dbReference type="GO" id="GO:0016874">
    <property type="term" value="F:ligase activity"/>
    <property type="evidence" value="ECO:0007669"/>
    <property type="project" value="UniProtKB-UniRule"/>
</dbReference>
<evidence type="ECO:0000256" key="4">
    <source>
        <dbReference type="ARBA" id="ARBA00022723"/>
    </source>
</evidence>
<evidence type="ECO:0000313" key="13">
    <source>
        <dbReference type="Proteomes" id="UP000054877"/>
    </source>
</evidence>
<dbReference type="Gene3D" id="3.30.420.40">
    <property type="match status" value="1"/>
</dbReference>
<dbReference type="SUPFAM" id="SSF54975">
    <property type="entry name" value="Acylphosphatase/BLUF domain-like"/>
    <property type="match status" value="1"/>
</dbReference>
<comment type="caution">
    <text evidence="12">The sequence shown here is derived from an EMBL/GenBank/DDBJ whole genome shotgun (WGS) entry which is preliminary data.</text>
</comment>
<dbReference type="Gene3D" id="3.30.420.360">
    <property type="match status" value="1"/>
</dbReference>
<dbReference type="InterPro" id="IPR006070">
    <property type="entry name" value="Sua5-like_dom"/>
</dbReference>
<dbReference type="GO" id="GO:0003725">
    <property type="term" value="F:double-stranded RNA binding"/>
    <property type="evidence" value="ECO:0007669"/>
    <property type="project" value="InterPro"/>
</dbReference>
<organism evidence="12 13">
    <name type="scientific">Legionella spiritensis</name>
    <dbReference type="NCBI Taxonomy" id="452"/>
    <lineage>
        <taxon>Bacteria</taxon>
        <taxon>Pseudomonadati</taxon>
        <taxon>Pseudomonadota</taxon>
        <taxon>Gammaproteobacteria</taxon>
        <taxon>Legionellales</taxon>
        <taxon>Legionellaceae</taxon>
        <taxon>Legionella</taxon>
    </lineage>
</organism>
<evidence type="ECO:0000256" key="8">
    <source>
        <dbReference type="PIRNR" id="PIRNR006256"/>
    </source>
</evidence>
<comment type="similarity">
    <text evidence="2 8">Belongs to the carbamoyltransferase HypF family.</text>
</comment>
<evidence type="ECO:0000259" key="10">
    <source>
        <dbReference type="PROSITE" id="PS51160"/>
    </source>
</evidence>
<dbReference type="STRING" id="452.Lspi_2399"/>
<evidence type="ECO:0000259" key="11">
    <source>
        <dbReference type="PROSITE" id="PS51163"/>
    </source>
</evidence>
<evidence type="ECO:0000256" key="9">
    <source>
        <dbReference type="PROSITE-ProRule" id="PRU00520"/>
    </source>
</evidence>
<dbReference type="PROSITE" id="PS51163">
    <property type="entry name" value="YRDC"/>
    <property type="match status" value="1"/>
</dbReference>
<dbReference type="InterPro" id="IPR036046">
    <property type="entry name" value="Acylphosphatase-like_dom_sf"/>
</dbReference>
<protein>
    <recommendedName>
        <fullName evidence="8">Carbamoyltransferase HypF</fullName>
        <ecNumber evidence="8">6.2.-.-</ecNumber>
    </recommendedName>
</protein>
<dbReference type="Gene3D" id="3.90.870.50">
    <property type="match status" value="1"/>
</dbReference>
<evidence type="ECO:0000256" key="6">
    <source>
        <dbReference type="ARBA" id="ARBA00022833"/>
    </source>
</evidence>
<dbReference type="PANTHER" id="PTHR42959">
    <property type="entry name" value="CARBAMOYLTRANSFERASE"/>
    <property type="match status" value="1"/>
</dbReference>
<dbReference type="Pfam" id="PF07503">
    <property type="entry name" value="zf-HYPF"/>
    <property type="match status" value="2"/>
</dbReference>
<dbReference type="Pfam" id="PF22521">
    <property type="entry name" value="HypF_C_2"/>
    <property type="match status" value="1"/>
</dbReference>
<dbReference type="PATRIC" id="fig|452.5.peg.2647"/>
<evidence type="ECO:0000256" key="5">
    <source>
        <dbReference type="ARBA" id="ARBA00022771"/>
    </source>
</evidence>
<dbReference type="PROSITE" id="PS51160">
    <property type="entry name" value="ACYLPHOSPHATASE_3"/>
    <property type="match status" value="1"/>
</dbReference>